<keyword evidence="3" id="KW-1185">Reference proteome</keyword>
<feature type="region of interest" description="Disordered" evidence="1">
    <location>
        <begin position="60"/>
        <end position="96"/>
    </location>
</feature>
<accession>A0AAV7T5P2</accession>
<evidence type="ECO:0000313" key="3">
    <source>
        <dbReference type="Proteomes" id="UP001066276"/>
    </source>
</evidence>
<gene>
    <name evidence="2" type="ORF">NDU88_003261</name>
</gene>
<organism evidence="2 3">
    <name type="scientific">Pleurodeles waltl</name>
    <name type="common">Iberian ribbed newt</name>
    <dbReference type="NCBI Taxonomy" id="8319"/>
    <lineage>
        <taxon>Eukaryota</taxon>
        <taxon>Metazoa</taxon>
        <taxon>Chordata</taxon>
        <taxon>Craniata</taxon>
        <taxon>Vertebrata</taxon>
        <taxon>Euteleostomi</taxon>
        <taxon>Amphibia</taxon>
        <taxon>Batrachia</taxon>
        <taxon>Caudata</taxon>
        <taxon>Salamandroidea</taxon>
        <taxon>Salamandridae</taxon>
        <taxon>Pleurodelinae</taxon>
        <taxon>Pleurodeles</taxon>
    </lineage>
</organism>
<sequence length="136" mass="15105">MRAASDEGIPAYIYGNHLPSSIARGIGGFIRSSLGDFGHNGRGFLIWTFAIFLPPRGKQRRMAPKAARGIRLKPGSQERRPLDDQPLVRGGSPGTAALETPAVVRMCLRAGSQPQGTLRLWSRRMAQNRLEKRRKW</sequence>
<reference evidence="2" key="1">
    <citation type="journal article" date="2022" name="bioRxiv">
        <title>Sequencing and chromosome-scale assembly of the giantPleurodeles waltlgenome.</title>
        <authorList>
            <person name="Brown T."/>
            <person name="Elewa A."/>
            <person name="Iarovenko S."/>
            <person name="Subramanian E."/>
            <person name="Araus A.J."/>
            <person name="Petzold A."/>
            <person name="Susuki M."/>
            <person name="Suzuki K.-i.T."/>
            <person name="Hayashi T."/>
            <person name="Toyoda A."/>
            <person name="Oliveira C."/>
            <person name="Osipova E."/>
            <person name="Leigh N.D."/>
            <person name="Simon A."/>
            <person name="Yun M.H."/>
        </authorList>
    </citation>
    <scope>NUCLEOTIDE SEQUENCE</scope>
    <source>
        <strain evidence="2">20211129_DDA</strain>
        <tissue evidence="2">Liver</tissue>
    </source>
</reference>
<proteinExistence type="predicted"/>
<evidence type="ECO:0000313" key="2">
    <source>
        <dbReference type="EMBL" id="KAJ1171399.1"/>
    </source>
</evidence>
<name>A0AAV7T5P2_PLEWA</name>
<dbReference type="Proteomes" id="UP001066276">
    <property type="component" value="Chromosome 4_1"/>
</dbReference>
<evidence type="ECO:0000256" key="1">
    <source>
        <dbReference type="SAM" id="MobiDB-lite"/>
    </source>
</evidence>
<feature type="compositionally biased region" description="Basic residues" evidence="1">
    <location>
        <begin position="60"/>
        <end position="71"/>
    </location>
</feature>
<protein>
    <submittedName>
        <fullName evidence="2">Uncharacterized protein</fullName>
    </submittedName>
</protein>
<comment type="caution">
    <text evidence="2">The sequence shown here is derived from an EMBL/GenBank/DDBJ whole genome shotgun (WGS) entry which is preliminary data.</text>
</comment>
<dbReference type="EMBL" id="JANPWB010000007">
    <property type="protein sequence ID" value="KAJ1171399.1"/>
    <property type="molecule type" value="Genomic_DNA"/>
</dbReference>
<dbReference type="AlphaFoldDB" id="A0AAV7T5P2"/>